<feature type="non-terminal residue" evidence="1">
    <location>
        <position position="30"/>
    </location>
</feature>
<accession>X1IME7</accession>
<evidence type="ECO:0000313" key="1">
    <source>
        <dbReference type="EMBL" id="GAH58728.1"/>
    </source>
</evidence>
<proteinExistence type="predicted"/>
<dbReference type="AlphaFoldDB" id="X1IME7"/>
<gene>
    <name evidence="1" type="ORF">S03H2_27160</name>
</gene>
<dbReference type="EMBL" id="BARU01016131">
    <property type="protein sequence ID" value="GAH58728.1"/>
    <property type="molecule type" value="Genomic_DNA"/>
</dbReference>
<comment type="caution">
    <text evidence="1">The sequence shown here is derived from an EMBL/GenBank/DDBJ whole genome shotgun (WGS) entry which is preliminary data.</text>
</comment>
<evidence type="ECO:0008006" key="2">
    <source>
        <dbReference type="Google" id="ProtNLM"/>
    </source>
</evidence>
<reference evidence="1" key="1">
    <citation type="journal article" date="2014" name="Front. Microbiol.">
        <title>High frequency of phylogenetically diverse reductive dehalogenase-homologous genes in deep subseafloor sedimentary metagenomes.</title>
        <authorList>
            <person name="Kawai M."/>
            <person name="Futagami T."/>
            <person name="Toyoda A."/>
            <person name="Takaki Y."/>
            <person name="Nishi S."/>
            <person name="Hori S."/>
            <person name="Arai W."/>
            <person name="Tsubouchi T."/>
            <person name="Morono Y."/>
            <person name="Uchiyama I."/>
            <person name="Ito T."/>
            <person name="Fujiyama A."/>
            <person name="Inagaki F."/>
            <person name="Takami H."/>
        </authorList>
    </citation>
    <scope>NUCLEOTIDE SEQUENCE</scope>
    <source>
        <strain evidence="1">Expedition CK06-06</strain>
    </source>
</reference>
<name>X1IME7_9ZZZZ</name>
<protein>
    <recommendedName>
        <fullName evidence="2">Integrase</fullName>
    </recommendedName>
</protein>
<sequence length="30" mass="3380">MTALDRYLEAATRANTQRSYASAKQSFVTK</sequence>
<organism evidence="1">
    <name type="scientific">marine sediment metagenome</name>
    <dbReference type="NCBI Taxonomy" id="412755"/>
    <lineage>
        <taxon>unclassified sequences</taxon>
        <taxon>metagenomes</taxon>
        <taxon>ecological metagenomes</taxon>
    </lineage>
</organism>